<proteinExistence type="predicted"/>
<evidence type="ECO:0000313" key="1">
    <source>
        <dbReference type="WBParaSite" id="HPLM_0001802601-mRNA-1"/>
    </source>
</evidence>
<protein>
    <submittedName>
        <fullName evidence="1">NADH dehydrogenase subunit 5</fullName>
    </submittedName>
</protein>
<reference evidence="1" key="1">
    <citation type="submission" date="2017-02" db="UniProtKB">
        <authorList>
            <consortium name="WormBaseParasite"/>
        </authorList>
    </citation>
    <scope>IDENTIFICATION</scope>
</reference>
<organism evidence="1">
    <name type="scientific">Haemonchus placei</name>
    <name type="common">Barber's pole worm</name>
    <dbReference type="NCBI Taxonomy" id="6290"/>
    <lineage>
        <taxon>Eukaryota</taxon>
        <taxon>Metazoa</taxon>
        <taxon>Ecdysozoa</taxon>
        <taxon>Nematoda</taxon>
        <taxon>Chromadorea</taxon>
        <taxon>Rhabditida</taxon>
        <taxon>Rhabditina</taxon>
        <taxon>Rhabditomorpha</taxon>
        <taxon>Strongyloidea</taxon>
        <taxon>Trichostrongylidae</taxon>
        <taxon>Haemonchus</taxon>
    </lineage>
</organism>
<sequence length="58" mass="6409">LSGAITWQVSLFSNIRYPFIVSAAISATSLLSNPTYAHPLKLPVFTLRATRTRTTFPN</sequence>
<dbReference type="WBParaSite" id="HPLM_0001802601-mRNA-1">
    <property type="protein sequence ID" value="HPLM_0001802601-mRNA-1"/>
    <property type="gene ID" value="HPLM_0001802601"/>
</dbReference>
<accession>A0A0N4X147</accession>
<name>A0A0N4X147_HAEPC</name>
<dbReference type="AlphaFoldDB" id="A0A0N4X147"/>